<protein>
    <recommendedName>
        <fullName evidence="6">DUF4199 domain-containing protein</fullName>
    </recommendedName>
</protein>
<feature type="transmembrane region" description="Helical" evidence="1">
    <location>
        <begin position="116"/>
        <end position="139"/>
    </location>
</feature>
<evidence type="ECO:0000313" key="3">
    <source>
        <dbReference type="EMBL" id="PTB96290.1"/>
    </source>
</evidence>
<gene>
    <name evidence="3" type="ORF">C9994_07965</name>
    <name evidence="2" type="ORF">GCM10011506_39490</name>
</gene>
<accession>A0A2T4DR50</accession>
<keyword evidence="5" id="KW-1185">Reference proteome</keyword>
<sequence length="162" mass="18326">MDKKSIEFNGLIGGLFIFIGLLIFFFIMSLLGLVHNLELRALNLFIMAGGVYFSIKNIKRRNKDFDYLKGMGTGFLAAISSSLAFALFNILFLTVVNPDFMTEVIAEEPFGSYLTPFTVAIVILMEGVASGFLFTFGIMQWFKRREGNRKAVYKQEDSSERK</sequence>
<proteinExistence type="predicted"/>
<dbReference type="Proteomes" id="UP000240608">
    <property type="component" value="Unassembled WGS sequence"/>
</dbReference>
<dbReference type="EMBL" id="PYVU01000057">
    <property type="protein sequence ID" value="PTB96290.1"/>
    <property type="molecule type" value="Genomic_DNA"/>
</dbReference>
<reference evidence="2" key="4">
    <citation type="submission" date="2024-05" db="EMBL/GenBank/DDBJ databases">
        <authorList>
            <person name="Sun Q."/>
            <person name="Zhou Y."/>
        </authorList>
    </citation>
    <scope>NUCLEOTIDE SEQUENCE</scope>
    <source>
        <strain evidence="2">CGMCC 1.10832</strain>
    </source>
</reference>
<feature type="transmembrane region" description="Helical" evidence="1">
    <location>
        <begin position="75"/>
        <end position="96"/>
    </location>
</feature>
<dbReference type="Pfam" id="PF13858">
    <property type="entry name" value="DUF4199"/>
    <property type="match status" value="1"/>
</dbReference>
<reference evidence="3 4" key="2">
    <citation type="submission" date="2018-03" db="EMBL/GenBank/DDBJ databases">
        <title>Cross-interface Injection: A General Nanoliter Liquid Handling Method Applied to Single Cells Genome Amplification Automated Nanoliter Liquid Handling Applied to Single Cell Multiple Displacement Amplification.</title>
        <authorList>
            <person name="Yun J."/>
            <person name="Xu P."/>
            <person name="Xu J."/>
            <person name="Dai X."/>
            <person name="Wang Y."/>
            <person name="Zheng X."/>
            <person name="Cao C."/>
            <person name="Yi Q."/>
            <person name="Zhu Y."/>
            <person name="Wang L."/>
            <person name="Dong Z."/>
            <person name="Huang Y."/>
            <person name="Huang L."/>
            <person name="Du W."/>
        </authorList>
    </citation>
    <scope>NUCLEOTIDE SEQUENCE [LARGE SCALE GENOMIC DNA]</scope>
    <source>
        <strain evidence="3 4">Z-D1-2</strain>
    </source>
</reference>
<reference evidence="5" key="3">
    <citation type="journal article" date="2019" name="Int. J. Syst. Evol. Microbiol.">
        <title>The Global Catalogue of Microorganisms (GCM) 10K type strain sequencing project: providing services to taxonomists for standard genome sequencing and annotation.</title>
        <authorList>
            <consortium name="The Broad Institute Genomics Platform"/>
            <consortium name="The Broad Institute Genome Sequencing Center for Infectious Disease"/>
            <person name="Wu L."/>
            <person name="Ma J."/>
        </authorList>
    </citation>
    <scope>NUCLEOTIDE SEQUENCE [LARGE SCALE GENOMIC DNA]</scope>
    <source>
        <strain evidence="5">CGMCC 1.10832</strain>
    </source>
</reference>
<evidence type="ECO:0000313" key="4">
    <source>
        <dbReference type="Proteomes" id="UP000240608"/>
    </source>
</evidence>
<organism evidence="3 4">
    <name type="scientific">Marivirga lumbricoides</name>
    <dbReference type="NCBI Taxonomy" id="1046115"/>
    <lineage>
        <taxon>Bacteria</taxon>
        <taxon>Pseudomonadati</taxon>
        <taxon>Bacteroidota</taxon>
        <taxon>Cytophagia</taxon>
        <taxon>Cytophagales</taxon>
        <taxon>Marivirgaceae</taxon>
        <taxon>Marivirga</taxon>
    </lineage>
</organism>
<keyword evidence="1" id="KW-1133">Transmembrane helix</keyword>
<evidence type="ECO:0000313" key="5">
    <source>
        <dbReference type="Proteomes" id="UP000636010"/>
    </source>
</evidence>
<dbReference type="Proteomes" id="UP000636010">
    <property type="component" value="Unassembled WGS sequence"/>
</dbReference>
<dbReference type="EMBL" id="BMEC01000014">
    <property type="protein sequence ID" value="GGC49978.1"/>
    <property type="molecule type" value="Genomic_DNA"/>
</dbReference>
<dbReference type="AlphaFoldDB" id="A0A2T4DR50"/>
<feature type="transmembrane region" description="Helical" evidence="1">
    <location>
        <begin position="39"/>
        <end position="55"/>
    </location>
</feature>
<dbReference type="RefSeq" id="WP_188466901.1">
    <property type="nucleotide sequence ID" value="NZ_BAABHU010000014.1"/>
</dbReference>
<evidence type="ECO:0000256" key="1">
    <source>
        <dbReference type="SAM" id="Phobius"/>
    </source>
</evidence>
<reference evidence="2" key="1">
    <citation type="journal article" date="2014" name="Int. J. Syst. Evol. Microbiol.">
        <title>Complete genome of a new Firmicutes species belonging to the dominant human colonic microbiota ('Ruminococcus bicirculans') reveals two chromosomes and a selective capacity to utilize plant glucans.</title>
        <authorList>
            <consortium name="NISC Comparative Sequencing Program"/>
            <person name="Wegmann U."/>
            <person name="Louis P."/>
            <person name="Goesmann A."/>
            <person name="Henrissat B."/>
            <person name="Duncan S.H."/>
            <person name="Flint H.J."/>
        </authorList>
    </citation>
    <scope>NUCLEOTIDE SEQUENCE</scope>
    <source>
        <strain evidence="2">CGMCC 1.10832</strain>
    </source>
</reference>
<keyword evidence="1" id="KW-0812">Transmembrane</keyword>
<feature type="transmembrane region" description="Helical" evidence="1">
    <location>
        <begin position="12"/>
        <end position="33"/>
    </location>
</feature>
<evidence type="ECO:0008006" key="6">
    <source>
        <dbReference type="Google" id="ProtNLM"/>
    </source>
</evidence>
<evidence type="ECO:0000313" key="2">
    <source>
        <dbReference type="EMBL" id="GGC49978.1"/>
    </source>
</evidence>
<keyword evidence="1" id="KW-0472">Membrane</keyword>
<comment type="caution">
    <text evidence="3">The sequence shown here is derived from an EMBL/GenBank/DDBJ whole genome shotgun (WGS) entry which is preliminary data.</text>
</comment>
<dbReference type="InterPro" id="IPR025250">
    <property type="entry name" value="DUF4199"/>
</dbReference>
<name>A0A2T4DR50_9BACT</name>